<reference evidence="9" key="1">
    <citation type="submission" date="2020-12" db="UniProtKB">
        <authorList>
            <consortium name="WormBaseParasite"/>
        </authorList>
    </citation>
    <scope>IDENTIFICATION</scope>
    <source>
        <strain evidence="9">MHco3</strain>
    </source>
</reference>
<evidence type="ECO:0000313" key="8">
    <source>
        <dbReference type="Proteomes" id="UP000025227"/>
    </source>
</evidence>
<dbReference type="AlphaFoldDB" id="A0A7I4YQD0"/>
<dbReference type="Gene3D" id="3.20.20.100">
    <property type="entry name" value="NADP-dependent oxidoreductase domain"/>
    <property type="match status" value="1"/>
</dbReference>
<dbReference type="PANTHER" id="PTHR43827:SF3">
    <property type="entry name" value="NADP-DEPENDENT OXIDOREDUCTASE DOMAIN-CONTAINING PROTEIN"/>
    <property type="match status" value="1"/>
</dbReference>
<dbReference type="Proteomes" id="UP000025227">
    <property type="component" value="Unplaced"/>
</dbReference>
<dbReference type="Pfam" id="PF00248">
    <property type="entry name" value="Aldo_ket_red"/>
    <property type="match status" value="1"/>
</dbReference>
<evidence type="ECO:0000256" key="4">
    <source>
        <dbReference type="PIRSR" id="PIRSR000097-1"/>
    </source>
</evidence>
<feature type="active site" description="Proton donor" evidence="4">
    <location>
        <position position="55"/>
    </location>
</feature>
<keyword evidence="2" id="KW-0521">NADP</keyword>
<evidence type="ECO:0000256" key="2">
    <source>
        <dbReference type="ARBA" id="ARBA00022857"/>
    </source>
</evidence>
<sequence length="293" mass="33291">MAEADSADDAYTLRNGYRMPLIGLGTSDIKGDLMKTAVDAALGAGYRLFDTAKVYDNESDLGEALEECLPSRGLKREDIFLSTKVYPSVSSEDVRSMVDDSLRNLRTSYIDLVLIHFPKTKNAELDDPDNALHRKITYLALESLQAEGKIRSVGVSNYDIRHIEEIEAYGKDMPCVNQVEFHPHFTREELLDYCRKKSIFFQAYSSLARNNRDLLEHPDMQYLAKKYNISPQMILLSWALSQDVGIIPKSTDPQRIANNMKATEILLDAAEIQLLRDLNRDKNYVRCEGWLVA</sequence>
<name>A0A7I4YQD0_HAECO</name>
<dbReference type="OrthoDB" id="416253at2759"/>
<feature type="binding site" evidence="5">
    <location>
        <position position="116"/>
    </location>
    <ligand>
        <name>substrate</name>
    </ligand>
</feature>
<organism evidence="8 9">
    <name type="scientific">Haemonchus contortus</name>
    <name type="common">Barber pole worm</name>
    <dbReference type="NCBI Taxonomy" id="6289"/>
    <lineage>
        <taxon>Eukaryota</taxon>
        <taxon>Metazoa</taxon>
        <taxon>Ecdysozoa</taxon>
        <taxon>Nematoda</taxon>
        <taxon>Chromadorea</taxon>
        <taxon>Rhabditida</taxon>
        <taxon>Rhabditina</taxon>
        <taxon>Rhabditomorpha</taxon>
        <taxon>Strongyloidea</taxon>
        <taxon>Trichostrongylidae</taxon>
        <taxon>Haemonchus</taxon>
    </lineage>
</organism>
<comment type="similarity">
    <text evidence="1">Belongs to the aldo/keto reductase family.</text>
</comment>
<dbReference type="PROSITE" id="PS00062">
    <property type="entry name" value="ALDOKETO_REDUCTASE_2"/>
    <property type="match status" value="1"/>
</dbReference>
<dbReference type="InterPro" id="IPR023210">
    <property type="entry name" value="NADP_OxRdtase_dom"/>
</dbReference>
<dbReference type="InterPro" id="IPR036812">
    <property type="entry name" value="NAD(P)_OxRdtase_dom_sf"/>
</dbReference>
<dbReference type="OMA" id="PRIHLGV"/>
<evidence type="ECO:0000256" key="1">
    <source>
        <dbReference type="ARBA" id="ARBA00007905"/>
    </source>
</evidence>
<dbReference type="PRINTS" id="PR00069">
    <property type="entry name" value="ALDKETRDTASE"/>
</dbReference>
<dbReference type="FunFam" id="3.20.20.100:FF:000002">
    <property type="entry name" value="2,5-diketo-D-gluconic acid reductase A"/>
    <property type="match status" value="1"/>
</dbReference>
<evidence type="ECO:0000256" key="5">
    <source>
        <dbReference type="PIRSR" id="PIRSR000097-2"/>
    </source>
</evidence>
<dbReference type="GO" id="GO:0016616">
    <property type="term" value="F:oxidoreductase activity, acting on the CH-OH group of donors, NAD or NADP as acceptor"/>
    <property type="evidence" value="ECO:0007669"/>
    <property type="project" value="UniProtKB-ARBA"/>
</dbReference>
<accession>A0A7I4YQD0</accession>
<dbReference type="PIRSF" id="PIRSF000097">
    <property type="entry name" value="AKR"/>
    <property type="match status" value="1"/>
</dbReference>
<evidence type="ECO:0000313" key="9">
    <source>
        <dbReference type="WBParaSite" id="HCON_00129490-00001"/>
    </source>
</evidence>
<protein>
    <submittedName>
        <fullName evidence="9">Aldo_ket_red domain-containing protein</fullName>
    </submittedName>
</protein>
<dbReference type="PANTHER" id="PTHR43827">
    <property type="entry name" value="2,5-DIKETO-D-GLUCONIC ACID REDUCTASE"/>
    <property type="match status" value="1"/>
</dbReference>
<proteinExistence type="inferred from homology"/>
<dbReference type="InterPro" id="IPR018170">
    <property type="entry name" value="Aldo/ket_reductase_CS"/>
</dbReference>
<dbReference type="SUPFAM" id="SSF51430">
    <property type="entry name" value="NAD(P)-linked oxidoreductase"/>
    <property type="match status" value="1"/>
</dbReference>
<evidence type="ECO:0000256" key="6">
    <source>
        <dbReference type="PIRSR" id="PIRSR000097-3"/>
    </source>
</evidence>
<evidence type="ECO:0000256" key="3">
    <source>
        <dbReference type="ARBA" id="ARBA00023002"/>
    </source>
</evidence>
<dbReference type="WBParaSite" id="HCON_00129490-00001">
    <property type="protein sequence ID" value="HCON_00129490-00001"/>
    <property type="gene ID" value="HCON_00129490"/>
</dbReference>
<dbReference type="InterPro" id="IPR020471">
    <property type="entry name" value="AKR"/>
</dbReference>
<feature type="site" description="Lowers pKa of active site Tyr" evidence="6">
    <location>
        <position position="84"/>
    </location>
</feature>
<dbReference type="PROSITE" id="PS00798">
    <property type="entry name" value="ALDOKETO_REDUCTASE_1"/>
    <property type="match status" value="1"/>
</dbReference>
<feature type="domain" description="NADP-dependent oxidoreductase" evidence="7">
    <location>
        <begin position="23"/>
        <end position="279"/>
    </location>
</feature>
<keyword evidence="8" id="KW-1185">Reference proteome</keyword>
<keyword evidence="3" id="KW-0560">Oxidoreductase</keyword>
<evidence type="ECO:0000259" key="7">
    <source>
        <dbReference type="Pfam" id="PF00248"/>
    </source>
</evidence>